<proteinExistence type="inferred from homology"/>
<organism evidence="17 18">
    <name type="scientific">Rariglobus hedericola</name>
    <dbReference type="NCBI Taxonomy" id="2597822"/>
    <lineage>
        <taxon>Bacteria</taxon>
        <taxon>Pseudomonadati</taxon>
        <taxon>Verrucomicrobiota</taxon>
        <taxon>Opitutia</taxon>
        <taxon>Opitutales</taxon>
        <taxon>Opitutaceae</taxon>
        <taxon>Rariglobus</taxon>
    </lineage>
</organism>
<evidence type="ECO:0000256" key="5">
    <source>
        <dbReference type="ARBA" id="ARBA00022692"/>
    </source>
</evidence>
<dbReference type="SUPFAM" id="SSF56935">
    <property type="entry name" value="Porins"/>
    <property type="match status" value="1"/>
</dbReference>
<comment type="caution">
    <text evidence="17">The sequence shown here is derived from an EMBL/GenBank/DDBJ whole genome shotgun (WGS) entry which is preliminary data.</text>
</comment>
<dbReference type="OrthoDB" id="127311at2"/>
<dbReference type="Gene3D" id="2.40.170.20">
    <property type="entry name" value="TonB-dependent receptor, beta-barrel domain"/>
    <property type="match status" value="1"/>
</dbReference>
<dbReference type="AlphaFoldDB" id="A0A556QR48"/>
<dbReference type="InterPro" id="IPR036942">
    <property type="entry name" value="Beta-barrel_TonB_sf"/>
</dbReference>
<evidence type="ECO:0000256" key="11">
    <source>
        <dbReference type="ARBA" id="ARBA00023237"/>
    </source>
</evidence>
<keyword evidence="6 14" id="KW-0732">Signal</keyword>
<dbReference type="GO" id="GO:0006826">
    <property type="term" value="P:iron ion transport"/>
    <property type="evidence" value="ECO:0007669"/>
    <property type="project" value="UniProtKB-KW"/>
</dbReference>
<keyword evidence="10 12" id="KW-0472">Membrane</keyword>
<dbReference type="RefSeq" id="WP_144229457.1">
    <property type="nucleotide sequence ID" value="NZ_CBCRVV010000005.1"/>
</dbReference>
<dbReference type="PROSITE" id="PS52016">
    <property type="entry name" value="TONB_DEPENDENT_REC_3"/>
    <property type="match status" value="1"/>
</dbReference>
<evidence type="ECO:0000256" key="3">
    <source>
        <dbReference type="ARBA" id="ARBA00022452"/>
    </source>
</evidence>
<evidence type="ECO:0000256" key="12">
    <source>
        <dbReference type="PROSITE-ProRule" id="PRU01360"/>
    </source>
</evidence>
<dbReference type="GO" id="GO:0009279">
    <property type="term" value="C:cell outer membrane"/>
    <property type="evidence" value="ECO:0007669"/>
    <property type="project" value="UniProtKB-SubCell"/>
</dbReference>
<evidence type="ECO:0000256" key="13">
    <source>
        <dbReference type="RuleBase" id="RU003357"/>
    </source>
</evidence>
<dbReference type="Pfam" id="PF07715">
    <property type="entry name" value="Plug"/>
    <property type="match status" value="1"/>
</dbReference>
<evidence type="ECO:0000313" key="18">
    <source>
        <dbReference type="Proteomes" id="UP000315648"/>
    </source>
</evidence>
<comment type="subcellular location">
    <subcellularLocation>
        <location evidence="1 12">Cell outer membrane</location>
        <topology evidence="1 12">Multi-pass membrane protein</topology>
    </subcellularLocation>
</comment>
<evidence type="ECO:0000259" key="15">
    <source>
        <dbReference type="Pfam" id="PF00593"/>
    </source>
</evidence>
<evidence type="ECO:0000313" key="17">
    <source>
        <dbReference type="EMBL" id="TSJ79114.1"/>
    </source>
</evidence>
<dbReference type="InterPro" id="IPR010917">
    <property type="entry name" value="TonB_rcpt_CS"/>
</dbReference>
<name>A0A556QR48_9BACT</name>
<dbReference type="EMBL" id="VMBG01000001">
    <property type="protein sequence ID" value="TSJ79114.1"/>
    <property type="molecule type" value="Genomic_DNA"/>
</dbReference>
<evidence type="ECO:0000259" key="16">
    <source>
        <dbReference type="Pfam" id="PF07715"/>
    </source>
</evidence>
<sequence>MSVRPFLRLLPAALVAFTALHADEPVVLDPVEVTGSVPGYLRLDSPTTVTSHTGSFLKTTGVSTYADLAPLVPGLFISEQSVANSSLYLRGIGTDNGDPRTTQRVAVFQDNVLLANNAGLNVALFDLDRVDILKGPQPAVFGRGTQIGAVSFVTNKARNETSTELTAGVGSFNARTVSGYTNLPVITDKLFVRAAFTIDQADGYVDNLADGSDLQGRDTVAFRGSLRWQPSAETTADLIVNVQHDTPPGIAFKSMSPLLSDGNPYTAANLNRGRALGADRTVFGLTGIISHQLNEAWTLTSTTGWRDVDAAEEFDADGSPLFLLEAGEYTQAHQFSHDVRLSYDADERFKSSIGAGVFWQKASQRLPLSSDLNQLFQALAGVAPPFPLPTNYQEEFTNYGESKAADLFGDASYKLTSKFTVGASLRLTHEKLTSGYESINTPTPTLFPLPILPTAGGGNSLFAPTTLRQTSESYNSWTGALNGSYEITKQHTAYASVGKGRRPPSLTYSQDPAFNLIELKEEVVWNYEAGLKGTLANQRIAYDVAVFQYYYSNFQTQNSLAPPPAPTVATDGGRARGQGFETSLQGTVNDHLTLFGSYGFTDAQFSALDEDGQPQTYAGNSFRLTSRHVIALGGTVSLPVDAVGTFFVTPSWEYKSEHFFEDNNQKSGGTLRQGGFGLMNLRVGYRTPDNRWEVVLWARNLLDHDYLIDAGNIAADFGFPTSVRGAPRTLGLNITARF</sequence>
<dbReference type="InterPro" id="IPR012910">
    <property type="entry name" value="Plug_dom"/>
</dbReference>
<dbReference type="InterPro" id="IPR000531">
    <property type="entry name" value="Beta-barrel_TonB"/>
</dbReference>
<keyword evidence="8" id="KW-0406">Ion transport</keyword>
<keyword evidence="18" id="KW-1185">Reference proteome</keyword>
<keyword evidence="5 12" id="KW-0812">Transmembrane</keyword>
<keyword evidence="4" id="KW-0410">Iron transport</keyword>
<evidence type="ECO:0000256" key="6">
    <source>
        <dbReference type="ARBA" id="ARBA00022729"/>
    </source>
</evidence>
<reference evidence="17 18" key="1">
    <citation type="submission" date="2019-07" db="EMBL/GenBank/DDBJ databases">
        <title>Description of 53C-WASEF.</title>
        <authorList>
            <person name="Pitt A."/>
            <person name="Hahn M.W."/>
        </authorList>
    </citation>
    <scope>NUCLEOTIDE SEQUENCE [LARGE SCALE GENOMIC DNA]</scope>
    <source>
        <strain evidence="17 18">53C-WASEF</strain>
    </source>
</reference>
<evidence type="ECO:0000256" key="1">
    <source>
        <dbReference type="ARBA" id="ARBA00004571"/>
    </source>
</evidence>
<dbReference type="InterPro" id="IPR039426">
    <property type="entry name" value="TonB-dep_rcpt-like"/>
</dbReference>
<feature type="domain" description="TonB-dependent receptor-like beta-barrel" evidence="15">
    <location>
        <begin position="263"/>
        <end position="701"/>
    </location>
</feature>
<evidence type="ECO:0000256" key="4">
    <source>
        <dbReference type="ARBA" id="ARBA00022496"/>
    </source>
</evidence>
<evidence type="ECO:0000256" key="9">
    <source>
        <dbReference type="ARBA" id="ARBA00023077"/>
    </source>
</evidence>
<accession>A0A556QR48</accession>
<keyword evidence="9 13" id="KW-0798">TonB box</keyword>
<evidence type="ECO:0000256" key="7">
    <source>
        <dbReference type="ARBA" id="ARBA00023004"/>
    </source>
</evidence>
<feature type="chain" id="PRO_5021726155" description="TonB-dependent receptor" evidence="14">
    <location>
        <begin position="23"/>
        <end position="738"/>
    </location>
</feature>
<dbReference type="PANTHER" id="PTHR32552">
    <property type="entry name" value="FERRICHROME IRON RECEPTOR-RELATED"/>
    <property type="match status" value="1"/>
</dbReference>
<keyword evidence="3 12" id="KW-1134">Transmembrane beta strand</keyword>
<evidence type="ECO:0000256" key="2">
    <source>
        <dbReference type="ARBA" id="ARBA00022448"/>
    </source>
</evidence>
<feature type="signal peptide" evidence="14">
    <location>
        <begin position="1"/>
        <end position="22"/>
    </location>
</feature>
<feature type="domain" description="TonB-dependent receptor plug" evidence="16">
    <location>
        <begin position="44"/>
        <end position="148"/>
    </location>
</feature>
<dbReference type="Pfam" id="PF00593">
    <property type="entry name" value="TonB_dep_Rec_b-barrel"/>
    <property type="match status" value="1"/>
</dbReference>
<evidence type="ECO:0000256" key="10">
    <source>
        <dbReference type="ARBA" id="ARBA00023136"/>
    </source>
</evidence>
<evidence type="ECO:0008006" key="19">
    <source>
        <dbReference type="Google" id="ProtNLM"/>
    </source>
</evidence>
<comment type="similarity">
    <text evidence="12 13">Belongs to the TonB-dependent receptor family.</text>
</comment>
<gene>
    <name evidence="17" type="ORF">FPL22_07425</name>
</gene>
<evidence type="ECO:0000256" key="14">
    <source>
        <dbReference type="SAM" id="SignalP"/>
    </source>
</evidence>
<dbReference type="PANTHER" id="PTHR32552:SF81">
    <property type="entry name" value="TONB-DEPENDENT OUTER MEMBRANE RECEPTOR"/>
    <property type="match status" value="1"/>
</dbReference>
<dbReference type="Proteomes" id="UP000315648">
    <property type="component" value="Unassembled WGS sequence"/>
</dbReference>
<keyword evidence="2 12" id="KW-0813">Transport</keyword>
<keyword evidence="7" id="KW-0408">Iron</keyword>
<keyword evidence="11 12" id="KW-0998">Cell outer membrane</keyword>
<dbReference type="PROSITE" id="PS01156">
    <property type="entry name" value="TONB_DEPENDENT_REC_2"/>
    <property type="match status" value="1"/>
</dbReference>
<protein>
    <recommendedName>
        <fullName evidence="19">TonB-dependent receptor</fullName>
    </recommendedName>
</protein>
<evidence type="ECO:0000256" key="8">
    <source>
        <dbReference type="ARBA" id="ARBA00023065"/>
    </source>
</evidence>